<dbReference type="PANTHER" id="PTHR43572">
    <property type="entry name" value="CHAPERONE PROTEIN CLPD, CHLOROPLASTIC"/>
    <property type="match status" value="1"/>
</dbReference>
<organism evidence="8 9">
    <name type="scientific">Durio zibethinus</name>
    <name type="common">Durian</name>
    <dbReference type="NCBI Taxonomy" id="66656"/>
    <lineage>
        <taxon>Eukaryota</taxon>
        <taxon>Viridiplantae</taxon>
        <taxon>Streptophyta</taxon>
        <taxon>Embryophyta</taxon>
        <taxon>Tracheophyta</taxon>
        <taxon>Spermatophyta</taxon>
        <taxon>Magnoliopsida</taxon>
        <taxon>eudicotyledons</taxon>
        <taxon>Gunneridae</taxon>
        <taxon>Pentapetalae</taxon>
        <taxon>rosids</taxon>
        <taxon>malvids</taxon>
        <taxon>Malvales</taxon>
        <taxon>Malvaceae</taxon>
        <taxon>Helicteroideae</taxon>
        <taxon>Durio</taxon>
    </lineage>
</organism>
<evidence type="ECO:0000256" key="1">
    <source>
        <dbReference type="ARBA" id="ARBA00008675"/>
    </source>
</evidence>
<accession>A0A6P6AJF8</accession>
<proteinExistence type="inferred from homology"/>
<keyword evidence="2 5" id="KW-0677">Repeat</keyword>
<dbReference type="InterPro" id="IPR058954">
    <property type="entry name" value="AAA_lid_SMAX1"/>
</dbReference>
<evidence type="ECO:0000259" key="7">
    <source>
        <dbReference type="PROSITE" id="PS51903"/>
    </source>
</evidence>
<dbReference type="Pfam" id="PF26587">
    <property type="entry name" value="AAA_lid_SMAX1"/>
    <property type="match status" value="1"/>
</dbReference>
<dbReference type="InterPro" id="IPR058680">
    <property type="entry name" value="NBD_SMAX1-like"/>
</dbReference>
<dbReference type="Pfam" id="PF07724">
    <property type="entry name" value="AAA_2"/>
    <property type="match status" value="1"/>
</dbReference>
<dbReference type="OrthoDB" id="1723324at2759"/>
<name>A0A6P6AJF8_DURZI</name>
<evidence type="ECO:0000256" key="4">
    <source>
        <dbReference type="ARBA" id="ARBA00023163"/>
    </source>
</evidence>
<evidence type="ECO:0000256" key="2">
    <source>
        <dbReference type="ARBA" id="ARBA00022737"/>
    </source>
</evidence>
<sequence length="1133" mass="125000">MPTPVSVARQCLTPEAAHALDEAVTVARRRGHAQTTSLHAVSALLSLPSSALRDACARARNAAFSPRLQFKALELCLSVSLDRVPSSQLGNDPPVSNSLMAAIKRSQANQRRQPESFHLYRDISQQNPSNISCVKVELQHLILSILDDPVVSRVFSEAGFRSSEIKLAIIRPLPNLLRYSRPRGPPVFLCNLENSDPGYENTRVQGRRGFSFPFLGFASFYEGEGNCKRIGEVLARRRNPLLVGVCAYDALASFTENLEKKNDGFLGKEISGLNIICIEKYILKCINEGFNKGEADLKFEEMGRVIEREMGGSGVVVNYGDLQIFVSDKCKDDDDNDDDKAVDEEDGVGYLVGQLTRLLQVYGGKVWVLGAATSYQTYLKFLSRFPSVEKHWDLQILPITSLRNSLPESYPKSSLMESFVPFGGFFSTPSELKGSLSSSYQHVPRCHLCNERCEQEVVAISKGGFNVSVADQYQSTLPPWLQMTELCANKGVDMKTKDDGGLLNTKVAGLQKKWDNICQRLHHTHPVPESNTYQANPSVPTVVGFHFIQDKKEDAHGHSSNNTNTLPNENNCINVNSCSPVNFQKMSTSQLDNPSSAVSKTKNGSLLSKLQEKPSKAGDFEAIEPISPCSLSNSSVGDGSQTSPTSVTSVTTDLGLGLCSVSSSNKLLKPTTQNRTGLAQDFSGCLPANIDVINGSVSGHPAQSSSSSSTDFGGLLDPSNFKKLFTAVTERVGWQDEAASVICQTVANSRARNEKCHGASRRGDIWLNFSGPDRCGKMKIAVALADIIYGSREKFICMDLSAQDGVTHRHLLFNCQEVNYDLRFRGKTVVDYVAEELSKKPWSVVFLENVDKADIQVQSCLSQAIQIGKFSDSHGREVSINNAIFVTTSTLTKENQVVCHKAQTSNFSEDKILRAKGWPLQILIKHQDNTIGQDLRVPVTTRKSISKQGFLNKRKLIGSHDTVEQHETMEMAKRANRTSSWNLDLNIPAEESEVQETDDGTVDNDTIAENPTPWLQDFFGQPVKNVVFKPFDFDALAEKVLNDIDQSFRKFIRSECLLEIDSKVMEQLLAAAYLSDEYRVVTDWVGQVLSRGFAEVEKKYNLNTHSVVKLVPGEDLPSVKTLGVGLPPQIILK</sequence>
<dbReference type="AlphaFoldDB" id="A0A6P6AJF8"/>
<dbReference type="RefSeq" id="XP_022764992.1">
    <property type="nucleotide sequence ID" value="XM_022909257.1"/>
</dbReference>
<feature type="region of interest" description="Disordered" evidence="6">
    <location>
        <begin position="585"/>
        <end position="619"/>
    </location>
</feature>
<dbReference type="SUPFAM" id="SSF52540">
    <property type="entry name" value="P-loop containing nucleoside triphosphate hydrolases"/>
    <property type="match status" value="1"/>
</dbReference>
<feature type="compositionally biased region" description="Basic and acidic residues" evidence="6">
    <location>
        <begin position="610"/>
        <end position="619"/>
    </location>
</feature>
<comment type="similarity">
    <text evidence="1">Belongs to the ClpA/ClpB family.</text>
</comment>
<keyword evidence="3" id="KW-0805">Transcription regulation</keyword>
<dbReference type="PANTHER" id="PTHR43572:SF49">
    <property type="entry name" value="PROTEIN SMAX1-LIKE 8"/>
    <property type="match status" value="1"/>
</dbReference>
<feature type="domain" description="Clp R" evidence="7">
    <location>
        <begin position="8"/>
        <end position="175"/>
    </location>
</feature>
<dbReference type="Gene3D" id="1.10.1780.10">
    <property type="entry name" value="Clp, N-terminal domain"/>
    <property type="match status" value="1"/>
</dbReference>
<dbReference type="InterPro" id="IPR036628">
    <property type="entry name" value="Clp_N_dom_sf"/>
</dbReference>
<gene>
    <name evidence="9" type="primary">LOC111310116</name>
</gene>
<protein>
    <submittedName>
        <fullName evidence="9">Protein SMAX1-LIKE 8-like</fullName>
    </submittedName>
</protein>
<dbReference type="InterPro" id="IPR003959">
    <property type="entry name" value="ATPase_AAA_core"/>
</dbReference>
<dbReference type="Pfam" id="PF23569">
    <property type="entry name" value="NBD_SMAX1"/>
    <property type="match status" value="1"/>
</dbReference>
<evidence type="ECO:0000256" key="3">
    <source>
        <dbReference type="ARBA" id="ARBA00023015"/>
    </source>
</evidence>
<evidence type="ECO:0000313" key="8">
    <source>
        <dbReference type="Proteomes" id="UP000515121"/>
    </source>
</evidence>
<dbReference type="GeneID" id="111310116"/>
<dbReference type="KEGG" id="dzi:111310116"/>
<feature type="compositionally biased region" description="Polar residues" evidence="6">
    <location>
        <begin position="585"/>
        <end position="608"/>
    </location>
</feature>
<keyword evidence="8" id="KW-1185">Reference proteome</keyword>
<reference evidence="9" key="1">
    <citation type="submission" date="2025-08" db="UniProtKB">
        <authorList>
            <consortium name="RefSeq"/>
        </authorList>
    </citation>
    <scope>IDENTIFICATION</scope>
    <source>
        <tissue evidence="9">Fruit stalk</tissue>
    </source>
</reference>
<keyword evidence="4" id="KW-0804">Transcription</keyword>
<dbReference type="InterPro" id="IPR051650">
    <property type="entry name" value="SL_signaling_regulator"/>
</dbReference>
<evidence type="ECO:0000256" key="5">
    <source>
        <dbReference type="PROSITE-ProRule" id="PRU01251"/>
    </source>
</evidence>
<dbReference type="PROSITE" id="PS51903">
    <property type="entry name" value="CLP_R"/>
    <property type="match status" value="1"/>
</dbReference>
<dbReference type="GO" id="GO:0005524">
    <property type="term" value="F:ATP binding"/>
    <property type="evidence" value="ECO:0007669"/>
    <property type="project" value="InterPro"/>
</dbReference>
<evidence type="ECO:0000256" key="6">
    <source>
        <dbReference type="SAM" id="MobiDB-lite"/>
    </source>
</evidence>
<dbReference type="GO" id="GO:0016887">
    <property type="term" value="F:ATP hydrolysis activity"/>
    <property type="evidence" value="ECO:0007669"/>
    <property type="project" value="InterPro"/>
</dbReference>
<dbReference type="InterPro" id="IPR004176">
    <property type="entry name" value="Clp_R_N"/>
</dbReference>
<evidence type="ECO:0000313" key="9">
    <source>
        <dbReference type="RefSeq" id="XP_022764992.1"/>
    </source>
</evidence>
<dbReference type="Proteomes" id="UP000515121">
    <property type="component" value="Unplaced"/>
</dbReference>
<dbReference type="SUPFAM" id="SSF81923">
    <property type="entry name" value="Double Clp-N motif"/>
    <property type="match status" value="1"/>
</dbReference>
<dbReference type="InterPro" id="IPR027417">
    <property type="entry name" value="P-loop_NTPase"/>
</dbReference>
<dbReference type="Gene3D" id="3.40.50.300">
    <property type="entry name" value="P-loop containing nucleotide triphosphate hydrolases"/>
    <property type="match status" value="1"/>
</dbReference>